<evidence type="ECO:0000313" key="4">
    <source>
        <dbReference type="Proteomes" id="UP000198418"/>
    </source>
</evidence>
<reference evidence="4" key="1">
    <citation type="submission" date="2017-06" db="EMBL/GenBank/DDBJ databases">
        <authorList>
            <person name="Varghese N."/>
            <person name="Submissions S."/>
        </authorList>
    </citation>
    <scope>NUCLEOTIDE SEQUENCE [LARGE SCALE GENOMIC DNA]</scope>
    <source>
        <strain evidence="4">DSM 137</strain>
    </source>
</reference>
<protein>
    <submittedName>
        <fullName evidence="3">TadE-like protein</fullName>
    </submittedName>
</protein>
<feature type="domain" description="TadE-like" evidence="2">
    <location>
        <begin position="25"/>
        <end position="67"/>
    </location>
</feature>
<dbReference type="OrthoDB" id="7349713at2"/>
<feature type="transmembrane region" description="Helical" evidence="1">
    <location>
        <begin position="31"/>
        <end position="54"/>
    </location>
</feature>
<dbReference type="RefSeq" id="WP_088520072.1">
    <property type="nucleotide sequence ID" value="NZ_FYDG01000002.1"/>
</dbReference>
<evidence type="ECO:0000313" key="3">
    <source>
        <dbReference type="EMBL" id="SNB67071.1"/>
    </source>
</evidence>
<dbReference type="Pfam" id="PF07811">
    <property type="entry name" value="TadE"/>
    <property type="match status" value="1"/>
</dbReference>
<evidence type="ECO:0000259" key="2">
    <source>
        <dbReference type="Pfam" id="PF07811"/>
    </source>
</evidence>
<sequence>MLCDRMRGTRRLWAEARRLMVASEGSTAVEFALIALPFFVVLLAIFQVAIIFLAQHELETAVEKTARGLLTGQTQQANMTQQQFTNSVCVNLPALFTCSNLMVDLQTAGAFSSADTSAPTLTYEGGKVANAWKFDTGASGSIMVLRVMYQFPVLPGLMALNLSNLANGSRLLMASAVFQAESY</sequence>
<keyword evidence="1" id="KW-0472">Membrane</keyword>
<name>A0A212R581_RHOAC</name>
<dbReference type="EMBL" id="FYDG01000002">
    <property type="protein sequence ID" value="SNB67071.1"/>
    <property type="molecule type" value="Genomic_DNA"/>
</dbReference>
<accession>A0A212R581</accession>
<dbReference type="AlphaFoldDB" id="A0A212R581"/>
<organism evidence="3 4">
    <name type="scientific">Rhodoblastus acidophilus</name>
    <name type="common">Rhodopseudomonas acidophila</name>
    <dbReference type="NCBI Taxonomy" id="1074"/>
    <lineage>
        <taxon>Bacteria</taxon>
        <taxon>Pseudomonadati</taxon>
        <taxon>Pseudomonadota</taxon>
        <taxon>Alphaproteobacteria</taxon>
        <taxon>Hyphomicrobiales</taxon>
        <taxon>Rhodoblastaceae</taxon>
        <taxon>Rhodoblastus</taxon>
    </lineage>
</organism>
<dbReference type="Proteomes" id="UP000198418">
    <property type="component" value="Unassembled WGS sequence"/>
</dbReference>
<gene>
    <name evidence="3" type="ORF">SAMN06265338_102593</name>
</gene>
<evidence type="ECO:0000256" key="1">
    <source>
        <dbReference type="SAM" id="Phobius"/>
    </source>
</evidence>
<proteinExistence type="predicted"/>
<keyword evidence="4" id="KW-1185">Reference proteome</keyword>
<keyword evidence="1" id="KW-0812">Transmembrane</keyword>
<keyword evidence="1" id="KW-1133">Transmembrane helix</keyword>
<dbReference type="InterPro" id="IPR012495">
    <property type="entry name" value="TadE-like_dom"/>
</dbReference>